<dbReference type="EMBL" id="AZBU02000001">
    <property type="protein sequence ID" value="TMS34580.1"/>
    <property type="molecule type" value="Genomic_DNA"/>
</dbReference>
<dbReference type="OrthoDB" id="193023at2759"/>
<feature type="region of interest" description="Disordered" evidence="1">
    <location>
        <begin position="375"/>
        <end position="400"/>
    </location>
</feature>
<evidence type="ECO:0000313" key="2">
    <source>
        <dbReference type="EMBL" id="TMS34580.1"/>
    </source>
</evidence>
<organism evidence="2 3">
    <name type="scientific">Steinernema carpocapsae</name>
    <name type="common">Entomopathogenic nematode</name>
    <dbReference type="NCBI Taxonomy" id="34508"/>
    <lineage>
        <taxon>Eukaryota</taxon>
        <taxon>Metazoa</taxon>
        <taxon>Ecdysozoa</taxon>
        <taxon>Nematoda</taxon>
        <taxon>Chromadorea</taxon>
        <taxon>Rhabditida</taxon>
        <taxon>Tylenchina</taxon>
        <taxon>Panagrolaimomorpha</taxon>
        <taxon>Strongyloidoidea</taxon>
        <taxon>Steinernematidae</taxon>
        <taxon>Steinernema</taxon>
    </lineage>
</organism>
<feature type="compositionally biased region" description="Basic and acidic residues" evidence="1">
    <location>
        <begin position="313"/>
        <end position="326"/>
    </location>
</feature>
<feature type="region of interest" description="Disordered" evidence="1">
    <location>
        <begin position="109"/>
        <end position="134"/>
    </location>
</feature>
<feature type="compositionally biased region" description="Pro residues" evidence="1">
    <location>
        <begin position="291"/>
        <end position="304"/>
    </location>
</feature>
<feature type="region of interest" description="Disordered" evidence="1">
    <location>
        <begin position="164"/>
        <end position="339"/>
    </location>
</feature>
<dbReference type="AlphaFoldDB" id="A0A4U8UN81"/>
<keyword evidence="3" id="KW-1185">Reference proteome</keyword>
<evidence type="ECO:0000313" key="3">
    <source>
        <dbReference type="Proteomes" id="UP000298663"/>
    </source>
</evidence>
<dbReference type="Proteomes" id="UP000298663">
    <property type="component" value="Unassembled WGS sequence"/>
</dbReference>
<name>A0A4U8UN81_STECR</name>
<protein>
    <submittedName>
        <fullName evidence="2">Uncharacterized protein</fullName>
    </submittedName>
</protein>
<feature type="compositionally biased region" description="Polar residues" evidence="1">
    <location>
        <begin position="327"/>
        <end position="339"/>
    </location>
</feature>
<comment type="caution">
    <text evidence="2">The sequence shown here is derived from an EMBL/GenBank/DDBJ whole genome shotgun (WGS) entry which is preliminary data.</text>
</comment>
<reference evidence="2 3" key="2">
    <citation type="journal article" date="2019" name="G3 (Bethesda)">
        <title>Hybrid Assembly of the Genome of the Entomopathogenic Nematode Steinernema carpocapsae Identifies the X-Chromosome.</title>
        <authorList>
            <person name="Serra L."/>
            <person name="Macchietto M."/>
            <person name="Macias-Munoz A."/>
            <person name="McGill C.J."/>
            <person name="Rodriguez I.M."/>
            <person name="Rodriguez B."/>
            <person name="Murad R."/>
            <person name="Mortazavi A."/>
        </authorList>
    </citation>
    <scope>NUCLEOTIDE SEQUENCE [LARGE SCALE GENOMIC DNA]</scope>
    <source>
        <strain evidence="2 3">ALL</strain>
    </source>
</reference>
<evidence type="ECO:0000256" key="1">
    <source>
        <dbReference type="SAM" id="MobiDB-lite"/>
    </source>
</evidence>
<reference evidence="2 3" key="1">
    <citation type="journal article" date="2015" name="Genome Biol.">
        <title>Comparative genomics of Steinernema reveals deeply conserved gene regulatory networks.</title>
        <authorList>
            <person name="Dillman A.R."/>
            <person name="Macchietto M."/>
            <person name="Porter C.F."/>
            <person name="Rogers A."/>
            <person name="Williams B."/>
            <person name="Antoshechkin I."/>
            <person name="Lee M.M."/>
            <person name="Goodwin Z."/>
            <person name="Lu X."/>
            <person name="Lewis E.E."/>
            <person name="Goodrich-Blair H."/>
            <person name="Stock S.P."/>
            <person name="Adams B.J."/>
            <person name="Sternberg P.W."/>
            <person name="Mortazavi A."/>
        </authorList>
    </citation>
    <scope>NUCLEOTIDE SEQUENCE [LARGE SCALE GENOMIC DNA]</scope>
    <source>
        <strain evidence="2 3">ALL</strain>
    </source>
</reference>
<dbReference type="STRING" id="34508.A0A4U8UN81"/>
<proteinExistence type="predicted"/>
<accession>A0A4U8UN81</accession>
<sequence>MLRKPVYKLEALNDAANAPFWAEKPIQVATLCRDGFFQKEIRIGPLQFHLIAATSLSLDVAPLALFSFFPNAIIVVVIRISYLTLNGSAYPTTSAARVACASVPELDVEKGKKQAPATDEEDEEGDYAEAEIDSTDSLKPTLTEMFGEQLLLKKFRQSGAPPILVDEKLDTLPPGTVPRRPPGSRRQQTSTVGSKKGRQPPVPTLPSTSQKPSDGAESRGSSMMSHATFILENDKRKPLLADNGLKSVSSQQLLKVARNGTERKRTKVNTKEFHDSSATEDLSDRPSVSEPLPPAQPPAQPKPVPATKIRPPKRSDSEGRQIKERSLTTPGSNCKAASTSVLHTLPADSAPVSTNLPRRIPNDANSDEYIAAFGSRPKVMRTPDNAHHASSPKKSVMMMY</sequence>
<feature type="compositionally biased region" description="Acidic residues" evidence="1">
    <location>
        <begin position="118"/>
        <end position="134"/>
    </location>
</feature>
<gene>
    <name evidence="2" type="ORF">L596_002142</name>
</gene>